<gene>
    <name evidence="1" type="ORF">DWB77_07466</name>
</gene>
<reference evidence="1 2" key="1">
    <citation type="submission" date="2018-10" db="EMBL/GenBank/DDBJ databases">
        <title>Relationship between Morphology and Antimicrobial Activity in Streptomyces.</title>
        <authorList>
            <person name="Kang H.J."/>
            <person name="Kim S.B."/>
        </authorList>
    </citation>
    <scope>NUCLEOTIDE SEQUENCE [LARGE SCALE GENOMIC DNA]</scope>
    <source>
        <strain evidence="1 2">BH38</strain>
    </source>
</reference>
<evidence type="ECO:0000313" key="1">
    <source>
        <dbReference type="EMBL" id="AYG85249.1"/>
    </source>
</evidence>
<proteinExistence type="predicted"/>
<sequence>MTFPCLLVDDDGWVMPCADDDELQELTEPDFIDDIVAAFDSSARPLELHLVGEGRVITLRPTGNSWPDELTRHVRAYFRRWTDQEAPGAAQPALAYVAKIAAAIDSTPVRPRRRS</sequence>
<dbReference type="AlphaFoldDB" id="A0A387HNV0"/>
<evidence type="ECO:0000313" key="2">
    <source>
        <dbReference type="Proteomes" id="UP000271554"/>
    </source>
</evidence>
<dbReference type="KEGG" id="shun:DWB77_07466"/>
<keyword evidence="2" id="KW-1185">Reference proteome</keyword>
<protein>
    <submittedName>
        <fullName evidence="1">Uncharacterized protein</fullName>
    </submittedName>
</protein>
<dbReference type="OrthoDB" id="9932899at2"/>
<name>A0A387HNV0_9ACTN</name>
<organism evidence="1 2">
    <name type="scientific">Streptomyces hundungensis</name>
    <dbReference type="NCBI Taxonomy" id="1077946"/>
    <lineage>
        <taxon>Bacteria</taxon>
        <taxon>Bacillati</taxon>
        <taxon>Actinomycetota</taxon>
        <taxon>Actinomycetes</taxon>
        <taxon>Kitasatosporales</taxon>
        <taxon>Streptomycetaceae</taxon>
        <taxon>Streptomyces</taxon>
    </lineage>
</organism>
<accession>A0A387HNV0</accession>
<dbReference type="RefSeq" id="WP_120727095.1">
    <property type="nucleotide sequence ID" value="NZ_CP032698.1"/>
</dbReference>
<dbReference type="Proteomes" id="UP000271554">
    <property type="component" value="Chromosome"/>
</dbReference>
<dbReference type="EMBL" id="CP032698">
    <property type="protein sequence ID" value="AYG85249.1"/>
    <property type="molecule type" value="Genomic_DNA"/>
</dbReference>